<evidence type="ECO:0000313" key="6">
    <source>
        <dbReference type="EMBL" id="PSB91840.1"/>
    </source>
</evidence>
<comment type="similarity">
    <text evidence="2">Belongs to the FKBP-type PPIase family.</text>
</comment>
<protein>
    <recommendedName>
        <fullName evidence="3">peptidylprolyl isomerase</fullName>
        <ecNumber evidence="3">5.2.1.8</ecNumber>
    </recommendedName>
</protein>
<organism evidence="6 7">
    <name type="scientific">Candidatus Pandoraea novymonadis</name>
    <dbReference type="NCBI Taxonomy" id="1808959"/>
    <lineage>
        <taxon>Bacteria</taxon>
        <taxon>Pseudomonadati</taxon>
        <taxon>Pseudomonadota</taxon>
        <taxon>Betaproteobacteria</taxon>
        <taxon>Burkholderiales</taxon>
        <taxon>Burkholderiaceae</taxon>
        <taxon>Pandoraea</taxon>
    </lineage>
</organism>
<gene>
    <name evidence="6" type="primary">fkpB</name>
    <name evidence="6" type="ORF">BZL35_00054</name>
</gene>
<keyword evidence="5 6" id="KW-0413">Isomerase</keyword>
<comment type="catalytic activity">
    <reaction evidence="1">
        <text>[protein]-peptidylproline (omega=180) = [protein]-peptidylproline (omega=0)</text>
        <dbReference type="Rhea" id="RHEA:16237"/>
        <dbReference type="Rhea" id="RHEA-COMP:10747"/>
        <dbReference type="Rhea" id="RHEA-COMP:10748"/>
        <dbReference type="ChEBI" id="CHEBI:83833"/>
        <dbReference type="ChEBI" id="CHEBI:83834"/>
        <dbReference type="EC" id="5.2.1.8"/>
    </reaction>
</comment>
<dbReference type="Gene3D" id="3.10.50.40">
    <property type="match status" value="1"/>
</dbReference>
<evidence type="ECO:0000256" key="3">
    <source>
        <dbReference type="ARBA" id="ARBA00013194"/>
    </source>
</evidence>
<reference evidence="6 7" key="1">
    <citation type="journal article" date="2017" name="Front. Microbiol.">
        <title>Genome of Ca. Pandoraea novymonadis, an Endosymbiotic Bacterium of the Trypanosomatid Novymonas esmeraldas.</title>
        <authorList>
            <person name="Kostygov A.Y."/>
            <person name="Butenko A."/>
            <person name="Nenarokova A."/>
            <person name="Tashyreva D."/>
            <person name="Flegontov P."/>
            <person name="Lukes J."/>
            <person name="Yurchenko V."/>
        </authorList>
    </citation>
    <scope>NUCLEOTIDE SEQUENCE [LARGE SCALE GENOMIC DNA]</scope>
    <source>
        <strain evidence="6 7">E262</strain>
    </source>
</reference>
<dbReference type="RefSeq" id="WP_106181716.1">
    <property type="nucleotide sequence ID" value="NZ_MUHY01000001.1"/>
</dbReference>
<accession>A0ABX5FDR0</accession>
<dbReference type="Proteomes" id="UP000242660">
    <property type="component" value="Unassembled WGS sequence"/>
</dbReference>
<comment type="caution">
    <text evidence="6">The sequence shown here is derived from an EMBL/GenBank/DDBJ whole genome shotgun (WGS) entry which is preliminary data.</text>
</comment>
<dbReference type="EMBL" id="MUHY01000001">
    <property type="protein sequence ID" value="PSB91840.1"/>
    <property type="molecule type" value="Genomic_DNA"/>
</dbReference>
<dbReference type="EC" id="5.2.1.8" evidence="3"/>
<sequence>MYSIVNSIIQENSYLTLHYRIATFDGSDIVNTFGGRPATLQLGTGQLIWTLEKMLLGLSIYPEPVHFELEPDAAFGMRNPKLLQWVSLKALKYNDNGNFLEDCTVGDLVEFNATNGVRYTGILREFGETACLLDFNHPLAGQRIVFEVQIIGIL</sequence>
<dbReference type="SUPFAM" id="SSF54534">
    <property type="entry name" value="FKBP-like"/>
    <property type="match status" value="1"/>
</dbReference>
<dbReference type="PANTHER" id="PTHR47861">
    <property type="entry name" value="FKBP-TYPE PEPTIDYL-PROLYL CIS-TRANS ISOMERASE SLYD"/>
    <property type="match status" value="1"/>
</dbReference>
<dbReference type="InterPro" id="IPR046357">
    <property type="entry name" value="PPIase_dom_sf"/>
</dbReference>
<dbReference type="PANTHER" id="PTHR47861:SF4">
    <property type="entry name" value="FKBP-TYPE 16 KDA PEPTIDYL-PROLYL CIS-TRANS ISOMERASE"/>
    <property type="match status" value="1"/>
</dbReference>
<name>A0ABX5FDR0_9BURK</name>
<evidence type="ECO:0000256" key="2">
    <source>
        <dbReference type="ARBA" id="ARBA00006577"/>
    </source>
</evidence>
<evidence type="ECO:0000313" key="7">
    <source>
        <dbReference type="Proteomes" id="UP000242660"/>
    </source>
</evidence>
<proteinExistence type="inferred from homology"/>
<dbReference type="Gene3D" id="2.40.10.330">
    <property type="match status" value="1"/>
</dbReference>
<evidence type="ECO:0000256" key="1">
    <source>
        <dbReference type="ARBA" id="ARBA00000971"/>
    </source>
</evidence>
<keyword evidence="7" id="KW-1185">Reference proteome</keyword>
<evidence type="ECO:0000256" key="5">
    <source>
        <dbReference type="ARBA" id="ARBA00023235"/>
    </source>
</evidence>
<keyword evidence="4" id="KW-0697">Rotamase</keyword>
<dbReference type="GO" id="GO:0016853">
    <property type="term" value="F:isomerase activity"/>
    <property type="evidence" value="ECO:0007669"/>
    <property type="project" value="UniProtKB-KW"/>
</dbReference>
<dbReference type="InterPro" id="IPR048261">
    <property type="entry name" value="SlpA/SlyD-like_ins_sf"/>
</dbReference>
<evidence type="ECO:0000256" key="4">
    <source>
        <dbReference type="ARBA" id="ARBA00023110"/>
    </source>
</evidence>